<dbReference type="HOGENOM" id="CLU_1233406_0_0_7"/>
<organism evidence="3 4">
    <name type="scientific">Desulfosudis oleivorans (strain DSM 6200 / JCM 39069 / Hxd3)</name>
    <name type="common">Desulfococcus oleovorans</name>
    <dbReference type="NCBI Taxonomy" id="96561"/>
    <lineage>
        <taxon>Bacteria</taxon>
        <taxon>Pseudomonadati</taxon>
        <taxon>Thermodesulfobacteriota</taxon>
        <taxon>Desulfobacteria</taxon>
        <taxon>Desulfobacterales</taxon>
        <taxon>Desulfosudaceae</taxon>
        <taxon>Desulfosudis</taxon>
    </lineage>
</organism>
<proteinExistence type="predicted"/>
<dbReference type="Gene3D" id="2.60.40.10">
    <property type="entry name" value="Immunoglobulins"/>
    <property type="match status" value="1"/>
</dbReference>
<evidence type="ECO:0000256" key="1">
    <source>
        <dbReference type="SAM" id="MobiDB-lite"/>
    </source>
</evidence>
<dbReference type="SMART" id="SM00060">
    <property type="entry name" value="FN3"/>
    <property type="match status" value="1"/>
</dbReference>
<dbReference type="Proteomes" id="UP000008561">
    <property type="component" value="Chromosome"/>
</dbReference>
<keyword evidence="4" id="KW-1185">Reference proteome</keyword>
<dbReference type="AlphaFoldDB" id="A9A0X2"/>
<dbReference type="eggNOG" id="COG4733">
    <property type="taxonomic scope" value="Bacteria"/>
</dbReference>
<dbReference type="EMBL" id="CP000859">
    <property type="protein sequence ID" value="ABW67597.1"/>
    <property type="molecule type" value="Genomic_DNA"/>
</dbReference>
<feature type="region of interest" description="Disordered" evidence="1">
    <location>
        <begin position="153"/>
        <end position="224"/>
    </location>
</feature>
<dbReference type="STRING" id="96561.Dole_1793"/>
<dbReference type="KEGG" id="dol:Dole_1793"/>
<dbReference type="InterPro" id="IPR036116">
    <property type="entry name" value="FN3_sf"/>
</dbReference>
<gene>
    <name evidence="3" type="ordered locus">Dole_1793</name>
</gene>
<evidence type="ECO:0000313" key="4">
    <source>
        <dbReference type="Proteomes" id="UP000008561"/>
    </source>
</evidence>
<dbReference type="CDD" id="cd00063">
    <property type="entry name" value="FN3"/>
    <property type="match status" value="1"/>
</dbReference>
<feature type="compositionally biased region" description="Basic and acidic residues" evidence="1">
    <location>
        <begin position="176"/>
        <end position="193"/>
    </location>
</feature>
<protein>
    <submittedName>
        <fullName evidence="3">Fibronectin type III domain protein</fullName>
    </submittedName>
</protein>
<sequence>MKKITILGIVLAVIIAGVLIFPPLRNKEAEKNPASRPSAPAMVTASPGVRQITLTWQPVAEAAAYNIYWATQSPVTQADKNKITCTDARYIHTGLAGDTTYYYIVTAVNAHGESPASREVSAMAWPPYTVPENAQSAAEAEFERQLMERLMNSEQPSVEPPDTEEPTWDPNAETPPPREEWPDEGRPTWDPNKEAPPPRSEWPGEGETQKWSPHDEPQKFPTPF</sequence>
<dbReference type="SUPFAM" id="SSF49265">
    <property type="entry name" value="Fibronectin type III"/>
    <property type="match status" value="1"/>
</dbReference>
<dbReference type="InterPro" id="IPR013783">
    <property type="entry name" value="Ig-like_fold"/>
</dbReference>
<name>A9A0X2_DESOH</name>
<dbReference type="OrthoDB" id="5395031at2"/>
<accession>A9A0X2</accession>
<evidence type="ECO:0000313" key="3">
    <source>
        <dbReference type="EMBL" id="ABW67597.1"/>
    </source>
</evidence>
<dbReference type="PROSITE" id="PS50853">
    <property type="entry name" value="FN3"/>
    <property type="match status" value="1"/>
</dbReference>
<dbReference type="InterPro" id="IPR003961">
    <property type="entry name" value="FN3_dom"/>
</dbReference>
<evidence type="ECO:0000259" key="2">
    <source>
        <dbReference type="PROSITE" id="PS50853"/>
    </source>
</evidence>
<dbReference type="RefSeq" id="WP_012175213.1">
    <property type="nucleotide sequence ID" value="NC_009943.1"/>
</dbReference>
<feature type="domain" description="Fibronectin type-III" evidence="2">
    <location>
        <begin position="36"/>
        <end position="127"/>
    </location>
</feature>
<reference evidence="3 4" key="1">
    <citation type="submission" date="2007-10" db="EMBL/GenBank/DDBJ databases">
        <title>Complete sequence of Desulfococcus oleovorans Hxd3.</title>
        <authorList>
            <consortium name="US DOE Joint Genome Institute"/>
            <person name="Copeland A."/>
            <person name="Lucas S."/>
            <person name="Lapidus A."/>
            <person name="Barry K."/>
            <person name="Glavina del Rio T."/>
            <person name="Dalin E."/>
            <person name="Tice H."/>
            <person name="Pitluck S."/>
            <person name="Kiss H."/>
            <person name="Brettin T."/>
            <person name="Bruce D."/>
            <person name="Detter J.C."/>
            <person name="Han C."/>
            <person name="Schmutz J."/>
            <person name="Larimer F."/>
            <person name="Land M."/>
            <person name="Hauser L."/>
            <person name="Kyrpides N."/>
            <person name="Kim E."/>
            <person name="Wawrik B."/>
            <person name="Richardson P."/>
        </authorList>
    </citation>
    <scope>NUCLEOTIDE SEQUENCE [LARGE SCALE GENOMIC DNA]</scope>
    <source>
        <strain evidence="4">DSM 6200 / JCM 39069 / Hxd3</strain>
    </source>
</reference>
<dbReference type="Pfam" id="PF00041">
    <property type="entry name" value="fn3"/>
    <property type="match status" value="1"/>
</dbReference>